<proteinExistence type="predicted"/>
<gene>
    <name evidence="1" type="ORF">BV898_01475</name>
</gene>
<reference evidence="2" key="1">
    <citation type="submission" date="2017-01" db="EMBL/GenBank/DDBJ databases">
        <title>Comparative genomics of anhydrobiosis in the tardigrade Hypsibius dujardini.</title>
        <authorList>
            <person name="Yoshida Y."/>
            <person name="Koutsovoulos G."/>
            <person name="Laetsch D."/>
            <person name="Stevens L."/>
            <person name="Kumar S."/>
            <person name="Horikawa D."/>
            <person name="Ishino K."/>
            <person name="Komine S."/>
            <person name="Tomita M."/>
            <person name="Blaxter M."/>
            <person name="Arakawa K."/>
        </authorList>
    </citation>
    <scope>NUCLEOTIDE SEQUENCE [LARGE SCALE GENOMIC DNA]</scope>
    <source>
        <strain evidence="2">Z151</strain>
    </source>
</reference>
<organism evidence="1 2">
    <name type="scientific">Hypsibius exemplaris</name>
    <name type="common">Freshwater tardigrade</name>
    <dbReference type="NCBI Taxonomy" id="2072580"/>
    <lineage>
        <taxon>Eukaryota</taxon>
        <taxon>Metazoa</taxon>
        <taxon>Ecdysozoa</taxon>
        <taxon>Tardigrada</taxon>
        <taxon>Eutardigrada</taxon>
        <taxon>Parachela</taxon>
        <taxon>Hypsibioidea</taxon>
        <taxon>Hypsibiidae</taxon>
        <taxon>Hypsibius</taxon>
    </lineage>
</organism>
<evidence type="ECO:0000313" key="2">
    <source>
        <dbReference type="Proteomes" id="UP000192578"/>
    </source>
</evidence>
<dbReference type="EMBL" id="MTYJ01000005">
    <property type="protein sequence ID" value="OQV24892.1"/>
    <property type="molecule type" value="Genomic_DNA"/>
</dbReference>
<dbReference type="AlphaFoldDB" id="A0A1W0XC29"/>
<keyword evidence="2" id="KW-1185">Reference proteome</keyword>
<evidence type="ECO:0000313" key="1">
    <source>
        <dbReference type="EMBL" id="OQV24892.1"/>
    </source>
</evidence>
<sequence>MAAPIARHQVADRAIQLVVALVVGVRETGARTFKEVVATDKELLGFESTFLRKAAINERQRQDTDLGLQFKRYWFERELCHKIAMVAEMVKRQRSEGGPNSELPDGESGEMAGCHVAYFISRMESSKRCYKTI</sequence>
<protein>
    <submittedName>
        <fullName evidence="1">Uncharacterized protein</fullName>
    </submittedName>
</protein>
<dbReference type="Proteomes" id="UP000192578">
    <property type="component" value="Unassembled WGS sequence"/>
</dbReference>
<comment type="caution">
    <text evidence="1">The sequence shown here is derived from an EMBL/GenBank/DDBJ whole genome shotgun (WGS) entry which is preliminary data.</text>
</comment>
<accession>A0A1W0XC29</accession>
<name>A0A1W0XC29_HYPEX</name>